<evidence type="ECO:0000313" key="2">
    <source>
        <dbReference type="EMBL" id="TVU16184.1"/>
    </source>
</evidence>
<keyword evidence="3" id="KW-1185">Reference proteome</keyword>
<reference evidence="2 3" key="1">
    <citation type="journal article" date="2019" name="Sci. Rep.">
        <title>A high-quality genome of Eragrostis curvula grass provides insights into Poaceae evolution and supports new strategies to enhance forage quality.</title>
        <authorList>
            <person name="Carballo J."/>
            <person name="Santos B.A.C.M."/>
            <person name="Zappacosta D."/>
            <person name="Garbus I."/>
            <person name="Selva J.P."/>
            <person name="Gallo C.A."/>
            <person name="Diaz A."/>
            <person name="Albertini E."/>
            <person name="Caccamo M."/>
            <person name="Echenique V."/>
        </authorList>
    </citation>
    <scope>NUCLEOTIDE SEQUENCE [LARGE SCALE GENOMIC DNA]</scope>
    <source>
        <strain evidence="3">cv. Victoria</strain>
        <tissue evidence="2">Leaf</tissue>
    </source>
</reference>
<name>A0A5J9TXS5_9POAL</name>
<feature type="compositionally biased region" description="Basic and acidic residues" evidence="1">
    <location>
        <begin position="66"/>
        <end position="83"/>
    </location>
</feature>
<feature type="region of interest" description="Disordered" evidence="1">
    <location>
        <begin position="1"/>
        <end position="83"/>
    </location>
</feature>
<dbReference type="EMBL" id="RWGY01000031">
    <property type="protein sequence ID" value="TVU16184.1"/>
    <property type="molecule type" value="Genomic_DNA"/>
</dbReference>
<proteinExistence type="predicted"/>
<evidence type="ECO:0000256" key="1">
    <source>
        <dbReference type="SAM" id="MobiDB-lite"/>
    </source>
</evidence>
<comment type="caution">
    <text evidence="2">The sequence shown here is derived from an EMBL/GenBank/DDBJ whole genome shotgun (WGS) entry which is preliminary data.</text>
</comment>
<dbReference type="AlphaFoldDB" id="A0A5J9TXS5"/>
<organism evidence="2 3">
    <name type="scientific">Eragrostis curvula</name>
    <name type="common">weeping love grass</name>
    <dbReference type="NCBI Taxonomy" id="38414"/>
    <lineage>
        <taxon>Eukaryota</taxon>
        <taxon>Viridiplantae</taxon>
        <taxon>Streptophyta</taxon>
        <taxon>Embryophyta</taxon>
        <taxon>Tracheophyta</taxon>
        <taxon>Spermatophyta</taxon>
        <taxon>Magnoliopsida</taxon>
        <taxon>Liliopsida</taxon>
        <taxon>Poales</taxon>
        <taxon>Poaceae</taxon>
        <taxon>PACMAD clade</taxon>
        <taxon>Chloridoideae</taxon>
        <taxon>Eragrostideae</taxon>
        <taxon>Eragrostidinae</taxon>
        <taxon>Eragrostis</taxon>
    </lineage>
</organism>
<sequence>MVRRCASPCGPARVQGSSKLRENQDSNKAEGSNCWEEQAVSCKDSSSSSSSHMSSDVMKEASSSNESKEEEKSWEKLLSEAAS</sequence>
<feature type="compositionally biased region" description="Basic and acidic residues" evidence="1">
    <location>
        <begin position="19"/>
        <end position="28"/>
    </location>
</feature>
<feature type="compositionally biased region" description="Low complexity" evidence="1">
    <location>
        <begin position="45"/>
        <end position="65"/>
    </location>
</feature>
<protein>
    <submittedName>
        <fullName evidence="2">Uncharacterized protein</fullName>
    </submittedName>
</protein>
<dbReference type="Proteomes" id="UP000324897">
    <property type="component" value="Unassembled WGS sequence"/>
</dbReference>
<feature type="non-terminal residue" evidence="2">
    <location>
        <position position="1"/>
    </location>
</feature>
<dbReference type="Gramene" id="TVU16184">
    <property type="protein sequence ID" value="TVU16184"/>
    <property type="gene ID" value="EJB05_39736"/>
</dbReference>
<accession>A0A5J9TXS5</accession>
<evidence type="ECO:0000313" key="3">
    <source>
        <dbReference type="Proteomes" id="UP000324897"/>
    </source>
</evidence>
<gene>
    <name evidence="2" type="ORF">EJB05_39736</name>
</gene>